<comment type="caution">
    <text evidence="1">The sequence shown here is derived from an EMBL/GenBank/DDBJ whole genome shotgun (WGS) entry which is preliminary data.</text>
</comment>
<evidence type="ECO:0000313" key="2">
    <source>
        <dbReference type="EMBL" id="TDR34523.1"/>
    </source>
</evidence>
<organism evidence="1 3">
    <name type="scientific">Kurthia zopfii</name>
    <dbReference type="NCBI Taxonomy" id="1650"/>
    <lineage>
        <taxon>Bacteria</taxon>
        <taxon>Bacillati</taxon>
        <taxon>Bacillota</taxon>
        <taxon>Bacilli</taxon>
        <taxon>Bacillales</taxon>
        <taxon>Caryophanaceae</taxon>
        <taxon>Kurthia</taxon>
    </lineage>
</organism>
<dbReference type="Proteomes" id="UP000254330">
    <property type="component" value="Unassembled WGS sequence"/>
</dbReference>
<keyword evidence="4" id="KW-1185">Reference proteome</keyword>
<dbReference type="EMBL" id="UGNP01000001">
    <property type="protein sequence ID" value="STX09991.1"/>
    <property type="molecule type" value="Genomic_DNA"/>
</dbReference>
<evidence type="ECO:0000313" key="4">
    <source>
        <dbReference type="Proteomes" id="UP000294641"/>
    </source>
</evidence>
<proteinExistence type="predicted"/>
<name>A0A8B4QBA1_9BACL</name>
<dbReference type="OrthoDB" id="10017162at2"/>
<gene>
    <name evidence="2" type="ORF">DFR61_13825</name>
    <name evidence="1" type="ORF">NCTC10597_01699</name>
</gene>
<dbReference type="EMBL" id="SNZG01000038">
    <property type="protein sequence ID" value="TDR34523.1"/>
    <property type="molecule type" value="Genomic_DNA"/>
</dbReference>
<evidence type="ECO:0000313" key="3">
    <source>
        <dbReference type="Proteomes" id="UP000254330"/>
    </source>
</evidence>
<dbReference type="RefSeq" id="WP_109350558.1">
    <property type="nucleotide sequence ID" value="NZ_BJUE01000039.1"/>
</dbReference>
<dbReference type="Proteomes" id="UP000294641">
    <property type="component" value="Unassembled WGS sequence"/>
</dbReference>
<reference evidence="2 4" key="2">
    <citation type="submission" date="2019-03" db="EMBL/GenBank/DDBJ databases">
        <title>Genomic Encyclopedia of Type Strains, Phase IV (KMG-IV): sequencing the most valuable type-strain genomes for metagenomic binning, comparative biology and taxonomic classification.</title>
        <authorList>
            <person name="Goeker M."/>
        </authorList>
    </citation>
    <scope>NUCLEOTIDE SEQUENCE [LARGE SCALE GENOMIC DNA]</scope>
    <source>
        <strain evidence="2 4">DSM 20580</strain>
    </source>
</reference>
<evidence type="ECO:0000313" key="1">
    <source>
        <dbReference type="EMBL" id="STX09991.1"/>
    </source>
</evidence>
<sequence>MEQKLKEVAEVVTKLSHESQLIPKNLERFTLPIIKHNVTFHFTAAIKYNILEEQFLQFAYADFPKYFKKEDIQQRLGVTSEEMESMTSRLLKEQKIDVIQDEIHVKEKDGKSSVEKQVNLNRFSRSFELYYEPVTDFVVDNISRVAMNSSSKMHPAIVDDQYNFKNCAAISEDTILQSFKQATGEDLHHHFSKIMIESIESEAVETEHKIELMEFELIDAEAQKVIKTLYNPNQQKLIKL</sequence>
<dbReference type="AlphaFoldDB" id="A0A8B4QBA1"/>
<reference evidence="1 3" key="1">
    <citation type="submission" date="2018-06" db="EMBL/GenBank/DDBJ databases">
        <authorList>
            <consortium name="Pathogen Informatics"/>
            <person name="Doyle S."/>
        </authorList>
    </citation>
    <scope>NUCLEOTIDE SEQUENCE [LARGE SCALE GENOMIC DNA]</scope>
    <source>
        <strain evidence="1 3">NCTC10597</strain>
    </source>
</reference>
<protein>
    <submittedName>
        <fullName evidence="1">Uncharacterized protein</fullName>
    </submittedName>
</protein>
<accession>A0A8B4QBA1</accession>